<dbReference type="SUPFAM" id="SSF52540">
    <property type="entry name" value="P-loop containing nucleoside triphosphate hydrolases"/>
    <property type="match status" value="1"/>
</dbReference>
<dbReference type="EMBL" id="BAUV01000001">
    <property type="protein sequence ID" value="GAE33151.1"/>
    <property type="molecule type" value="Genomic_DNA"/>
</dbReference>
<feature type="compositionally biased region" description="Basic and acidic residues" evidence="1">
    <location>
        <begin position="357"/>
        <end position="367"/>
    </location>
</feature>
<keyword evidence="4" id="KW-1185">Reference proteome</keyword>
<protein>
    <submittedName>
        <fullName evidence="3">Ribonucleases G and E</fullName>
    </submittedName>
</protein>
<dbReference type="InterPro" id="IPR027417">
    <property type="entry name" value="P-loop_NTPase"/>
</dbReference>
<dbReference type="SMART" id="SM00382">
    <property type="entry name" value="AAA"/>
    <property type="match status" value="1"/>
</dbReference>
<gene>
    <name evidence="3" type="ORF">JCM9157_138</name>
</gene>
<dbReference type="GO" id="GO:0016887">
    <property type="term" value="F:ATP hydrolysis activity"/>
    <property type="evidence" value="ECO:0007669"/>
    <property type="project" value="InterPro"/>
</dbReference>
<evidence type="ECO:0000313" key="4">
    <source>
        <dbReference type="Proteomes" id="UP000018896"/>
    </source>
</evidence>
<dbReference type="eggNOG" id="COG2842">
    <property type="taxonomic scope" value="Bacteria"/>
</dbReference>
<name>W4QM32_HALA3</name>
<feature type="region of interest" description="Disordered" evidence="1">
    <location>
        <begin position="344"/>
        <end position="375"/>
    </location>
</feature>
<dbReference type="Gene3D" id="3.40.50.300">
    <property type="entry name" value="P-loop containing nucleotide triphosphate hydrolases"/>
    <property type="match status" value="1"/>
</dbReference>
<evidence type="ECO:0000256" key="1">
    <source>
        <dbReference type="SAM" id="MobiDB-lite"/>
    </source>
</evidence>
<dbReference type="AlphaFoldDB" id="W4QM32"/>
<comment type="caution">
    <text evidence="3">The sequence shown here is derived from an EMBL/GenBank/DDBJ whole genome shotgun (WGS) entry which is preliminary data.</text>
</comment>
<organism evidence="3 4">
    <name type="scientific">Halalkalibacter akibai (strain ATCC 43226 / DSM 21942 / CIP 109018 / JCM 9157 / 1139)</name>
    <name type="common">Bacillus akibai</name>
    <dbReference type="NCBI Taxonomy" id="1236973"/>
    <lineage>
        <taxon>Bacteria</taxon>
        <taxon>Bacillati</taxon>
        <taxon>Bacillota</taxon>
        <taxon>Bacilli</taxon>
        <taxon>Bacillales</taxon>
        <taxon>Bacillaceae</taxon>
        <taxon>Halalkalibacter</taxon>
    </lineage>
</organism>
<dbReference type="STRING" id="1236973.JCM9157_138"/>
<accession>W4QM32</accession>
<dbReference type="RefSeq" id="WP_035660999.1">
    <property type="nucleotide sequence ID" value="NZ_BAUV01000001.1"/>
</dbReference>
<evidence type="ECO:0000259" key="2">
    <source>
        <dbReference type="SMART" id="SM00382"/>
    </source>
</evidence>
<sequence length="375" mass="43379">MNKLGFPMELLERTEKERIDYFKERTVGHPALQQAYLDLMDKIKIAGKGKVLLVYGPSGVGKTTLFRKVEKEITKQYNDEMQQDKGFVPIIGVEASSPEDGKFDWIDFYTEALQKVEEILISEKRLPHGSQVPTNHTQRTKRTLRRSLENVIKYRKVKVIIIDEAQHMTKAGNSKALRNHMDTIKSLASKFEIPIILFGTYELLSFRNLSGQLSRRGIDINFPRYNAELTDEINAFKNVIGFFQVHLPIQNQPDLMNNWEYFYQRTIGCVGILRDWLTNTLEYKLNKTPNAKTLTLNDFKKFEPTIDQAYKMAEEIITGEDLLQSQKKTENDLNFKLGLGKVNKEVEQKKPTNKKPGIRDPKRDKTGLEYLNNAQ</sequence>
<dbReference type="Pfam" id="PF13401">
    <property type="entry name" value="AAA_22"/>
    <property type="match status" value="1"/>
</dbReference>
<dbReference type="CDD" id="cd00009">
    <property type="entry name" value="AAA"/>
    <property type="match status" value="1"/>
</dbReference>
<dbReference type="Proteomes" id="UP000018896">
    <property type="component" value="Unassembled WGS sequence"/>
</dbReference>
<dbReference type="OrthoDB" id="9086539at2"/>
<dbReference type="InterPro" id="IPR049945">
    <property type="entry name" value="AAA_22"/>
</dbReference>
<feature type="domain" description="AAA+ ATPase" evidence="2">
    <location>
        <begin position="48"/>
        <end position="224"/>
    </location>
</feature>
<proteinExistence type="predicted"/>
<evidence type="ECO:0000313" key="3">
    <source>
        <dbReference type="EMBL" id="GAE33151.1"/>
    </source>
</evidence>
<reference evidence="3 4" key="1">
    <citation type="journal article" date="2014" name="Genome Announc.">
        <title>Draft Genome Sequences of Three Alkaliphilic Bacillus Strains, Bacillus wakoensis JCM 9140T, Bacillus akibai JCM 9157T, and Bacillus hemicellulosilyticus JCM 9152T.</title>
        <authorList>
            <person name="Yuki M."/>
            <person name="Oshima K."/>
            <person name="Suda W."/>
            <person name="Oshida Y."/>
            <person name="Kitamura K."/>
            <person name="Iida T."/>
            <person name="Hattori M."/>
            <person name="Ohkuma M."/>
        </authorList>
    </citation>
    <scope>NUCLEOTIDE SEQUENCE [LARGE SCALE GENOMIC DNA]</scope>
    <source>
        <strain evidence="3 4">JCM 9157</strain>
    </source>
</reference>
<dbReference type="InterPro" id="IPR003593">
    <property type="entry name" value="AAA+_ATPase"/>
</dbReference>